<sequence>MKKNNSQFSTFNSQFNEVPNTSENSLQQKSLKLLQKLGYELITKEQNREFRNSNLNDVILKDIAAKQLAKINSYTYKGEVFEFSKADIERQIYNLNTLAAGGLLATNKKITESFLHAPSVEQNLPDGSKKSFSFKFIDFDNFENNVFHVTEEFSVERNVKTEAEKTRRADIVLFINGFPIVVIELKKSDVEVSKGISQLIEYQADKEIPKLFEFAQLLIAANNHSPQYATTGSPAKYFLTWKEEDQALIQQLDSLVTNRQPSNLDNLLVSLCSKSRLIEMFRFFILFDNNIKKIARYQQYYAISAIIESISHYEGASRKGGLIWHTQGSGKSLTMVMATMYLQKKIENARVVVVTDRKDLDKQISDTFRNSEVEVVKATTGRNLIDELENGTSVITSTIHKFETAVKQNCKLESSNIFILVDESHRSQSGDFHRAMKKVFVHGCYIGFTGTPLLKSQKSDGSITKFNGLIHKYTIDQAIKDKAVLPLLYEARMVDQWITDEAALNRRFARYTNDLNEDQKKDLEQKWVSFRNVASSKQRLEAIVFDIEDHFTKNIRGEGFKAMFATNSKVEAVRFKKLFDESGLINSAVSLSAPDVKEGNTDVNDTKKEVQAFWKDMLAKYGSEKAYNDYIDAEFKADDGDIELLIVVDKLLTGFDAPIAQVLYIDKELKDHTLLQAIARVNRLYEGKDYGLIVDYRGLFENLDKALTSYGALAGYDETDVTGTFADVKNELQKLKTSFSQLQDLFKSITHKNDQESYEVYLDSKEKRQEFYKSLNTFARDLAFSLGCDYVNNIYSESDLSNFKKWLRFYNTLRKSLRIRYAESVDFAQYEQRMQSLLDTYIGTEGEVFQLSATVDMFSQDFKNEVENLTSDRARADAIISATTKYAKEKREVNPAFYDRIAEKIKEIIQQYKEKRLSEREFLTEAQGVYVKVKQNNEAILASYPSQISSKPKQSFYDSLKSYFETSSEDRFIQIVCYIDEVFAKYIKKPNWKNNIDVKNEIEQELDDYLFDENIEVAELDKFLQKAYELGVNNYD</sequence>
<dbReference type="Pfam" id="PF22679">
    <property type="entry name" value="T1R_D3-like"/>
    <property type="match status" value="1"/>
</dbReference>
<comment type="caution">
    <text evidence="13">The sequence shown here is derived from an EMBL/GenBank/DDBJ whole genome shotgun (WGS) entry which is preliminary data.</text>
</comment>
<dbReference type="Gene3D" id="3.40.50.300">
    <property type="entry name" value="P-loop containing nucleotide triphosphate hydrolases"/>
    <property type="match status" value="2"/>
</dbReference>
<keyword evidence="9 10" id="KW-0238">DNA-binding</keyword>
<gene>
    <name evidence="13" type="ORF">FNC33_07050</name>
</gene>
<dbReference type="PANTHER" id="PTHR30195">
    <property type="entry name" value="TYPE I SITE-SPECIFIC DEOXYRIBONUCLEASE PROTEIN SUBUNIT M AND R"/>
    <property type="match status" value="1"/>
</dbReference>
<dbReference type="InterPro" id="IPR051268">
    <property type="entry name" value="Type-I_R_enzyme_R_subunit"/>
</dbReference>
<protein>
    <recommendedName>
        <fullName evidence="10">Type I restriction enzyme endonuclease subunit</fullName>
        <shortName evidence="10">R protein</shortName>
        <ecNumber evidence="10">3.1.21.3</ecNumber>
    </recommendedName>
</protein>
<reference evidence="13 14" key="1">
    <citation type="submission" date="2019-06" db="EMBL/GenBank/DDBJ databases">
        <title>Phylogeography and genetic diversity of Francisella tularensis subsp. holarctica in France (1947-2018).</title>
        <authorList>
            <person name="Kevin M."/>
            <person name="Madani N."/>
            <person name="Maurin M."/>
        </authorList>
    </citation>
    <scope>NUCLEOTIDE SEQUENCE [LARGE SCALE GENOMIC DNA]</scope>
    <source>
        <strain evidence="13 14">ATCC 15482</strain>
    </source>
</reference>
<dbReference type="NCBIfam" id="TIGR00348">
    <property type="entry name" value="hsdR"/>
    <property type="match status" value="1"/>
</dbReference>
<dbReference type="EMBL" id="VJEZ01000009">
    <property type="protein sequence ID" value="MWZ40292.1"/>
    <property type="molecule type" value="Genomic_DNA"/>
</dbReference>
<dbReference type="InterPro" id="IPR007409">
    <property type="entry name" value="Restrct_endonuc_type1_HsdR_N"/>
</dbReference>
<comment type="function">
    <text evidence="10">Subunit R is required for both nuclease and ATPase activities, but not for modification.</text>
</comment>
<comment type="subunit">
    <text evidence="10">The type I restriction/modification system is composed of three polypeptides R, M and S.</text>
</comment>
<evidence type="ECO:0000256" key="6">
    <source>
        <dbReference type="ARBA" id="ARBA00022759"/>
    </source>
</evidence>
<proteinExistence type="inferred from homology"/>
<dbReference type="AlphaFoldDB" id="A0A6I4RW25"/>
<dbReference type="GO" id="GO:0009035">
    <property type="term" value="F:type I site-specific deoxyribonuclease activity"/>
    <property type="evidence" value="ECO:0007669"/>
    <property type="project" value="UniProtKB-EC"/>
</dbReference>
<dbReference type="GO" id="GO:0003677">
    <property type="term" value="F:DNA binding"/>
    <property type="evidence" value="ECO:0007669"/>
    <property type="project" value="UniProtKB-KW"/>
</dbReference>
<dbReference type="EC" id="3.1.21.3" evidence="10"/>
<accession>A0A6I4RW25</accession>
<evidence type="ECO:0000256" key="1">
    <source>
        <dbReference type="ARBA" id="ARBA00000851"/>
    </source>
</evidence>
<evidence type="ECO:0000313" key="13">
    <source>
        <dbReference type="EMBL" id="MWZ40292.1"/>
    </source>
</evidence>
<dbReference type="SUPFAM" id="SSF52540">
    <property type="entry name" value="P-loop containing nucleoside triphosphate hydrolases"/>
    <property type="match status" value="1"/>
</dbReference>
<keyword evidence="3" id="KW-0540">Nuclease</keyword>
<dbReference type="InterPro" id="IPR027417">
    <property type="entry name" value="P-loop_NTPase"/>
</dbReference>
<dbReference type="CDD" id="cd18030">
    <property type="entry name" value="DEXHc_RE_I_HsdR"/>
    <property type="match status" value="1"/>
</dbReference>
<dbReference type="InterPro" id="IPR014001">
    <property type="entry name" value="Helicase_ATP-bd"/>
</dbReference>
<name>A0A6I4RW25_FRATU</name>
<dbReference type="CDD" id="cd18800">
    <property type="entry name" value="SF2_C_EcoR124I-like"/>
    <property type="match status" value="1"/>
</dbReference>
<dbReference type="SMART" id="SM00487">
    <property type="entry name" value="DEXDc"/>
    <property type="match status" value="1"/>
</dbReference>
<dbReference type="InterPro" id="IPR004473">
    <property type="entry name" value="Restrct_endonuc_typeI_HsdR"/>
</dbReference>
<evidence type="ECO:0000256" key="9">
    <source>
        <dbReference type="ARBA" id="ARBA00023125"/>
    </source>
</evidence>
<feature type="domain" description="Helicase ATP-binding" evidence="12">
    <location>
        <begin position="312"/>
        <end position="470"/>
    </location>
</feature>
<dbReference type="Gene3D" id="3.90.1570.50">
    <property type="match status" value="1"/>
</dbReference>
<keyword evidence="5 10" id="KW-0680">Restriction system</keyword>
<dbReference type="GO" id="GO:0009307">
    <property type="term" value="P:DNA restriction-modification system"/>
    <property type="evidence" value="ECO:0007669"/>
    <property type="project" value="UniProtKB-KW"/>
</dbReference>
<evidence type="ECO:0000256" key="7">
    <source>
        <dbReference type="ARBA" id="ARBA00022801"/>
    </source>
</evidence>
<comment type="catalytic activity">
    <reaction evidence="1 10">
        <text>Endonucleolytic cleavage of DNA to give random double-stranded fragments with terminal 5'-phosphates, ATP is simultaneously hydrolyzed.</text>
        <dbReference type="EC" id="3.1.21.3"/>
    </reaction>
</comment>
<evidence type="ECO:0000256" key="5">
    <source>
        <dbReference type="ARBA" id="ARBA00022747"/>
    </source>
</evidence>
<dbReference type="Pfam" id="PF18766">
    <property type="entry name" value="SWI2_SNF2"/>
    <property type="match status" value="1"/>
</dbReference>
<comment type="similarity">
    <text evidence="2 10">Belongs to the HsdR family.</text>
</comment>
<evidence type="ECO:0000256" key="8">
    <source>
        <dbReference type="ARBA" id="ARBA00022840"/>
    </source>
</evidence>
<evidence type="ECO:0000259" key="12">
    <source>
        <dbReference type="PROSITE" id="PS51192"/>
    </source>
</evidence>
<keyword evidence="7 10" id="KW-0378">Hydrolase</keyword>
<keyword evidence="8 10" id="KW-0067">ATP-binding</keyword>
<evidence type="ECO:0000256" key="3">
    <source>
        <dbReference type="ARBA" id="ARBA00022722"/>
    </source>
</evidence>
<keyword evidence="6 13" id="KW-0255">Endonuclease</keyword>
<keyword evidence="4 10" id="KW-0547">Nucleotide-binding</keyword>
<dbReference type="InterPro" id="IPR055180">
    <property type="entry name" value="HsdR_RecA-like_helicase_dom_2"/>
</dbReference>
<dbReference type="GO" id="GO:0005524">
    <property type="term" value="F:ATP binding"/>
    <property type="evidence" value="ECO:0007669"/>
    <property type="project" value="UniProtKB-KW"/>
</dbReference>
<dbReference type="InterPro" id="IPR040980">
    <property type="entry name" value="SWI2_SNF2"/>
</dbReference>
<dbReference type="PROSITE" id="PS51192">
    <property type="entry name" value="HELICASE_ATP_BIND_1"/>
    <property type="match status" value="1"/>
</dbReference>
<feature type="region of interest" description="Disordered" evidence="11">
    <location>
        <begin position="1"/>
        <end position="23"/>
    </location>
</feature>
<dbReference type="Proteomes" id="UP000469081">
    <property type="component" value="Unassembled WGS sequence"/>
</dbReference>
<dbReference type="PANTHER" id="PTHR30195:SF15">
    <property type="entry name" value="TYPE I RESTRICTION ENZYME HINDI ENDONUCLEASE SUBUNIT"/>
    <property type="match status" value="1"/>
</dbReference>
<dbReference type="RefSeq" id="WP_011733631.1">
    <property type="nucleotide sequence ID" value="NZ_VJEZ01000009.1"/>
</dbReference>
<evidence type="ECO:0000313" key="14">
    <source>
        <dbReference type="Proteomes" id="UP000469081"/>
    </source>
</evidence>
<evidence type="ECO:0000256" key="4">
    <source>
        <dbReference type="ARBA" id="ARBA00022741"/>
    </source>
</evidence>
<evidence type="ECO:0000256" key="2">
    <source>
        <dbReference type="ARBA" id="ARBA00008598"/>
    </source>
</evidence>
<dbReference type="CDD" id="cd22332">
    <property type="entry name" value="HsdR_N"/>
    <property type="match status" value="1"/>
</dbReference>
<organism evidence="13 14">
    <name type="scientific">Francisella tularensis</name>
    <dbReference type="NCBI Taxonomy" id="263"/>
    <lineage>
        <taxon>Bacteria</taxon>
        <taxon>Pseudomonadati</taxon>
        <taxon>Pseudomonadota</taxon>
        <taxon>Gammaproteobacteria</taxon>
        <taxon>Thiotrichales</taxon>
        <taxon>Francisellaceae</taxon>
        <taxon>Francisella</taxon>
    </lineage>
</organism>
<dbReference type="Pfam" id="PF04313">
    <property type="entry name" value="HSDR_N"/>
    <property type="match status" value="1"/>
</dbReference>
<evidence type="ECO:0000256" key="11">
    <source>
        <dbReference type="SAM" id="MobiDB-lite"/>
    </source>
</evidence>
<evidence type="ECO:0000256" key="10">
    <source>
        <dbReference type="RuleBase" id="RU364115"/>
    </source>
</evidence>